<evidence type="ECO:0000313" key="4">
    <source>
        <dbReference type="Proteomes" id="UP000014074"/>
    </source>
</evidence>
<organism evidence="3 4">
    <name type="scientific">Phaeoacremonium minimum (strain UCR-PA7)</name>
    <name type="common">Esca disease fungus</name>
    <name type="synonym">Togninia minima</name>
    <dbReference type="NCBI Taxonomy" id="1286976"/>
    <lineage>
        <taxon>Eukaryota</taxon>
        <taxon>Fungi</taxon>
        <taxon>Dikarya</taxon>
        <taxon>Ascomycota</taxon>
        <taxon>Pezizomycotina</taxon>
        <taxon>Sordariomycetes</taxon>
        <taxon>Sordariomycetidae</taxon>
        <taxon>Togniniales</taxon>
        <taxon>Togniniaceae</taxon>
        <taxon>Phaeoacremonium</taxon>
    </lineage>
</organism>
<dbReference type="GeneID" id="19321722"/>
<proteinExistence type="predicted"/>
<keyword evidence="4" id="KW-1185">Reference proteome</keyword>
<sequence length="346" mass="37692">MAALRLALILSTLAWRAAAANSNGLFNAQPYCTYDWADSRYITFYGTVTATYWFDSTCCDLRYGGHENEDAACSSQGFGFLPDNNTWLYVGKNPTSWDDNPWFFELYHLTYDRNFSYVTTDSLTELDFASSVLACWEDDLPCLWTAYTPTFREERQLDLTKANVSLANGTYRASGDQGAWAGNASDAYHPGVSIARSSCDYLDDNKDLQRTVSFVDFQWKDGINFTYSLVFSNTSASFEIATSVNGSRLELSFAGERRDNKSLPVELDTSDDALPQFKFINGSALWPETSTSTTSLPTATSSGGGSATAVTTTSSSAAAEPQAGGPVGAGSLVGSLLLAVLQIFFT</sequence>
<dbReference type="eggNOG" id="ENOG502RPN4">
    <property type="taxonomic scope" value="Eukaryota"/>
</dbReference>
<dbReference type="HOGENOM" id="CLU_802119_0_0_1"/>
<feature type="region of interest" description="Disordered" evidence="1">
    <location>
        <begin position="288"/>
        <end position="324"/>
    </location>
</feature>
<name>R8BU90_PHAM7</name>
<dbReference type="KEGG" id="tmn:UCRPA7_1561"/>
<accession>R8BU90</accession>
<evidence type="ECO:0000256" key="1">
    <source>
        <dbReference type="SAM" id="MobiDB-lite"/>
    </source>
</evidence>
<dbReference type="RefSeq" id="XP_007912332.1">
    <property type="nucleotide sequence ID" value="XM_007914141.1"/>
</dbReference>
<dbReference type="OrthoDB" id="3792661at2759"/>
<evidence type="ECO:0000313" key="3">
    <source>
        <dbReference type="EMBL" id="EOO02947.1"/>
    </source>
</evidence>
<feature type="chain" id="PRO_5004452284" evidence="2">
    <location>
        <begin position="20"/>
        <end position="346"/>
    </location>
</feature>
<keyword evidence="2" id="KW-0732">Signal</keyword>
<gene>
    <name evidence="3" type="ORF">UCRPA7_1561</name>
</gene>
<protein>
    <submittedName>
        <fullName evidence="3">Uncharacterized protein</fullName>
    </submittedName>
</protein>
<dbReference type="EMBL" id="KB932883">
    <property type="protein sequence ID" value="EOO02947.1"/>
    <property type="molecule type" value="Genomic_DNA"/>
</dbReference>
<feature type="compositionally biased region" description="Low complexity" evidence="1">
    <location>
        <begin position="289"/>
        <end position="319"/>
    </location>
</feature>
<reference evidence="4" key="1">
    <citation type="journal article" date="2013" name="Genome Announc.">
        <title>Draft genome sequence of the ascomycete Phaeoacremonium aleophilum strain UCR-PA7, a causal agent of the esca disease complex in grapevines.</title>
        <authorList>
            <person name="Blanco-Ulate B."/>
            <person name="Rolshausen P."/>
            <person name="Cantu D."/>
        </authorList>
    </citation>
    <scope>NUCLEOTIDE SEQUENCE [LARGE SCALE GENOMIC DNA]</scope>
    <source>
        <strain evidence="4">UCR-PA7</strain>
    </source>
</reference>
<dbReference type="AlphaFoldDB" id="R8BU90"/>
<feature type="signal peptide" evidence="2">
    <location>
        <begin position="1"/>
        <end position="19"/>
    </location>
</feature>
<dbReference type="Proteomes" id="UP000014074">
    <property type="component" value="Unassembled WGS sequence"/>
</dbReference>
<evidence type="ECO:0000256" key="2">
    <source>
        <dbReference type="SAM" id="SignalP"/>
    </source>
</evidence>